<dbReference type="EMBL" id="JRES01001279">
    <property type="protein sequence ID" value="KNC23985.1"/>
    <property type="molecule type" value="Genomic_DNA"/>
</dbReference>
<keyword evidence="3 9" id="KW-0732">Signal</keyword>
<protein>
    <submittedName>
        <fullName evidence="11">Serine proteases 1/2</fullName>
    </submittedName>
</protein>
<evidence type="ECO:0000256" key="8">
    <source>
        <dbReference type="RuleBase" id="RU363034"/>
    </source>
</evidence>
<feature type="chain" id="PRO_5005535300" evidence="9">
    <location>
        <begin position="17"/>
        <end position="275"/>
    </location>
</feature>
<dbReference type="InterPro" id="IPR050430">
    <property type="entry name" value="Peptidase_S1"/>
</dbReference>
<dbReference type="OrthoDB" id="20839at2759"/>
<dbReference type="PROSITE" id="PS50240">
    <property type="entry name" value="TRYPSIN_DOM"/>
    <property type="match status" value="1"/>
</dbReference>
<keyword evidence="5 8" id="KW-0720">Serine protease</keyword>
<evidence type="ECO:0000259" key="10">
    <source>
        <dbReference type="PROSITE" id="PS50240"/>
    </source>
</evidence>
<dbReference type="OMA" id="TSGSWWC"/>
<gene>
    <name evidence="11" type="ORF">FF38_07429</name>
</gene>
<keyword evidence="7" id="KW-1015">Disulfide bond</keyword>
<proteinExistence type="inferred from homology"/>
<dbReference type="PROSITE" id="PS00134">
    <property type="entry name" value="TRYPSIN_HIS"/>
    <property type="match status" value="1"/>
</dbReference>
<evidence type="ECO:0000256" key="3">
    <source>
        <dbReference type="ARBA" id="ARBA00022729"/>
    </source>
</evidence>
<dbReference type="InterPro" id="IPR001254">
    <property type="entry name" value="Trypsin_dom"/>
</dbReference>
<dbReference type="InterPro" id="IPR018114">
    <property type="entry name" value="TRYPSIN_HIS"/>
</dbReference>
<sequence>MQIFFIIALTIAVVSAVNILPENTIIQPRQLPVPVNIEGRITNGKNAAEGQFPYQVGLSFSSSNGGWWCGGSLIDNSWVLTAAHCTNGATGATVYLGATVRTSPKVTYTVSKSNFIQHKSYNSLVLSNDISLIRIPSVSFTNYINKVALPAVSSSYSTYAGQNAIASGWGLVSDTATAVASKLQYATLQIIENSVCAQTYGSLLIRSKTICTATPKGTSTCNGDSGGPLVLASSKTLVGVTSFVSTAGCESGAPAGFVRVTSYLDWIQENTGLSL</sequence>
<evidence type="ECO:0000256" key="5">
    <source>
        <dbReference type="ARBA" id="ARBA00022825"/>
    </source>
</evidence>
<evidence type="ECO:0000256" key="9">
    <source>
        <dbReference type="SAM" id="SignalP"/>
    </source>
</evidence>
<name>A0A0L0BV93_LUCCU</name>
<dbReference type="GO" id="GO:0006508">
    <property type="term" value="P:proteolysis"/>
    <property type="evidence" value="ECO:0007669"/>
    <property type="project" value="UniProtKB-KW"/>
</dbReference>
<reference evidence="11 12" key="1">
    <citation type="journal article" date="2015" name="Nat. Commun.">
        <title>Lucilia cuprina genome unlocks parasitic fly biology to underpin future interventions.</title>
        <authorList>
            <person name="Anstead C.A."/>
            <person name="Korhonen P.K."/>
            <person name="Young N.D."/>
            <person name="Hall R.S."/>
            <person name="Jex A.R."/>
            <person name="Murali S.C."/>
            <person name="Hughes D.S."/>
            <person name="Lee S.F."/>
            <person name="Perry T."/>
            <person name="Stroehlein A.J."/>
            <person name="Ansell B.R."/>
            <person name="Breugelmans B."/>
            <person name="Hofmann A."/>
            <person name="Qu J."/>
            <person name="Dugan S."/>
            <person name="Lee S.L."/>
            <person name="Chao H."/>
            <person name="Dinh H."/>
            <person name="Han Y."/>
            <person name="Doddapaneni H.V."/>
            <person name="Worley K.C."/>
            <person name="Muzny D.M."/>
            <person name="Ioannidis P."/>
            <person name="Waterhouse R.M."/>
            <person name="Zdobnov E.M."/>
            <person name="James P.J."/>
            <person name="Bagnall N.H."/>
            <person name="Kotze A.C."/>
            <person name="Gibbs R.A."/>
            <person name="Richards S."/>
            <person name="Batterham P."/>
            <person name="Gasser R.B."/>
        </authorList>
    </citation>
    <scope>NUCLEOTIDE SEQUENCE [LARGE SCALE GENOMIC DNA]</scope>
    <source>
        <strain evidence="11 12">LS</strain>
        <tissue evidence="11">Full body</tissue>
    </source>
</reference>
<feature type="signal peptide" evidence="9">
    <location>
        <begin position="1"/>
        <end position="16"/>
    </location>
</feature>
<evidence type="ECO:0000256" key="7">
    <source>
        <dbReference type="ARBA" id="ARBA00023157"/>
    </source>
</evidence>
<keyword evidence="2 8" id="KW-0645">Protease</keyword>
<dbReference type="FunFam" id="2.40.10.10:FF:000043">
    <property type="entry name" value="serine proteases 1/2"/>
    <property type="match status" value="1"/>
</dbReference>
<dbReference type="InterPro" id="IPR009003">
    <property type="entry name" value="Peptidase_S1_PA"/>
</dbReference>
<evidence type="ECO:0000256" key="1">
    <source>
        <dbReference type="ARBA" id="ARBA00007664"/>
    </source>
</evidence>
<accession>A0A0L0BV93</accession>
<dbReference type="SUPFAM" id="SSF50494">
    <property type="entry name" value="Trypsin-like serine proteases"/>
    <property type="match status" value="1"/>
</dbReference>
<feature type="domain" description="Peptidase S1" evidence="10">
    <location>
        <begin position="41"/>
        <end position="272"/>
    </location>
</feature>
<evidence type="ECO:0000256" key="4">
    <source>
        <dbReference type="ARBA" id="ARBA00022801"/>
    </source>
</evidence>
<dbReference type="PROSITE" id="PS00135">
    <property type="entry name" value="TRYPSIN_SER"/>
    <property type="match status" value="1"/>
</dbReference>
<dbReference type="InterPro" id="IPR043504">
    <property type="entry name" value="Peptidase_S1_PA_chymotrypsin"/>
</dbReference>
<dbReference type="GO" id="GO:0004252">
    <property type="term" value="F:serine-type endopeptidase activity"/>
    <property type="evidence" value="ECO:0007669"/>
    <property type="project" value="InterPro"/>
</dbReference>
<comment type="caution">
    <text evidence="11">The sequence shown here is derived from an EMBL/GenBank/DDBJ whole genome shotgun (WGS) entry which is preliminary data.</text>
</comment>
<evidence type="ECO:0000313" key="12">
    <source>
        <dbReference type="Proteomes" id="UP000037069"/>
    </source>
</evidence>
<comment type="similarity">
    <text evidence="1">Belongs to the peptidase S1 family.</text>
</comment>
<dbReference type="PANTHER" id="PTHR24276:SF98">
    <property type="entry name" value="FI18310P1-RELATED"/>
    <property type="match status" value="1"/>
</dbReference>
<dbReference type="AlphaFoldDB" id="A0A0L0BV93"/>
<dbReference type="Pfam" id="PF00089">
    <property type="entry name" value="Trypsin"/>
    <property type="match status" value="1"/>
</dbReference>
<dbReference type="CDD" id="cd00190">
    <property type="entry name" value="Tryp_SPc"/>
    <property type="match status" value="1"/>
</dbReference>
<dbReference type="SMART" id="SM00020">
    <property type="entry name" value="Tryp_SPc"/>
    <property type="match status" value="1"/>
</dbReference>
<keyword evidence="6" id="KW-0865">Zymogen</keyword>
<dbReference type="FunFam" id="2.40.10.10:FF:000025">
    <property type="entry name" value="serine proteases 1/2"/>
    <property type="match status" value="1"/>
</dbReference>
<keyword evidence="12" id="KW-1185">Reference proteome</keyword>
<evidence type="ECO:0000256" key="6">
    <source>
        <dbReference type="ARBA" id="ARBA00023145"/>
    </source>
</evidence>
<dbReference type="Gene3D" id="2.40.10.10">
    <property type="entry name" value="Trypsin-like serine proteases"/>
    <property type="match status" value="2"/>
</dbReference>
<dbReference type="InterPro" id="IPR033116">
    <property type="entry name" value="TRYPSIN_SER"/>
</dbReference>
<organism evidence="11 12">
    <name type="scientific">Lucilia cuprina</name>
    <name type="common">Green bottle fly</name>
    <name type="synonym">Australian sheep blowfly</name>
    <dbReference type="NCBI Taxonomy" id="7375"/>
    <lineage>
        <taxon>Eukaryota</taxon>
        <taxon>Metazoa</taxon>
        <taxon>Ecdysozoa</taxon>
        <taxon>Arthropoda</taxon>
        <taxon>Hexapoda</taxon>
        <taxon>Insecta</taxon>
        <taxon>Pterygota</taxon>
        <taxon>Neoptera</taxon>
        <taxon>Endopterygota</taxon>
        <taxon>Diptera</taxon>
        <taxon>Brachycera</taxon>
        <taxon>Muscomorpha</taxon>
        <taxon>Oestroidea</taxon>
        <taxon>Calliphoridae</taxon>
        <taxon>Luciliinae</taxon>
        <taxon>Lucilia</taxon>
    </lineage>
</organism>
<evidence type="ECO:0000256" key="2">
    <source>
        <dbReference type="ARBA" id="ARBA00022670"/>
    </source>
</evidence>
<evidence type="ECO:0000313" key="11">
    <source>
        <dbReference type="EMBL" id="KNC23985.1"/>
    </source>
</evidence>
<dbReference type="PANTHER" id="PTHR24276">
    <property type="entry name" value="POLYSERASE-RELATED"/>
    <property type="match status" value="1"/>
</dbReference>
<dbReference type="Proteomes" id="UP000037069">
    <property type="component" value="Unassembled WGS sequence"/>
</dbReference>
<dbReference type="STRING" id="7375.A0A0L0BV93"/>
<keyword evidence="4 8" id="KW-0378">Hydrolase</keyword>
<dbReference type="PRINTS" id="PR00722">
    <property type="entry name" value="CHYMOTRYPSIN"/>
</dbReference>
<dbReference type="InterPro" id="IPR001314">
    <property type="entry name" value="Peptidase_S1A"/>
</dbReference>